<keyword evidence="11" id="KW-1185">Reference proteome</keyword>
<evidence type="ECO:0000313" key="10">
    <source>
        <dbReference type="EMBL" id="GAO41914.1"/>
    </source>
</evidence>
<dbReference type="InterPro" id="IPR017850">
    <property type="entry name" value="Alkaline_phosphatase_core_sf"/>
</dbReference>
<evidence type="ECO:0000256" key="5">
    <source>
        <dbReference type="ARBA" id="ARBA00022801"/>
    </source>
</evidence>
<dbReference type="PANTHER" id="PTHR42693">
    <property type="entry name" value="ARYLSULFATASE FAMILY MEMBER"/>
    <property type="match status" value="1"/>
</dbReference>
<sequence>MKKKFRICMWLIMAAIPVQQLLAQGSGKRPPNFIIILADDLGYGDLGCYGHPTIQTPALDQMAREGSRFTQFYVAANVCSPSRGALLTGRLPVRLGITGSMAVFFPHSTSGLPEGETTIAAALRTKGYRTGIVGKWHLGHLPAYLPTNRGFDEYFGIPYSNDMVPDNKAGIPYPPLPLFRNTTVIEENPDQTQLTKRYTEESIAFIKRNKDKPFFLYYPNNAPHVPLYASSGFSGKSTRGSYGDVVTELDWSVGRILQTLKETGLDRNTFVIFLSDNGPWLTQHEAGGTAGLLAEGKGSTYEGGMRVPAITWWPGVIPANTVNPAIVTSMDLFPTLIHWAGLQPESKLPLDGFDQGEVFAGKRKAVRDIVYYYDNDRLYAIRKGPWKAHFTTHPGYAPQAPQPHDPPQLFNLEEDPGEQYNQASAHAALIDEFRSLYQLQFELVKPAPSELNKVSAGPIDDAFKKLIKQRTAQ</sequence>
<protein>
    <submittedName>
        <fullName evidence="10">Putative arylsulfatase</fullName>
    </submittedName>
</protein>
<feature type="signal peptide" evidence="8">
    <location>
        <begin position="1"/>
        <end position="23"/>
    </location>
</feature>
<evidence type="ECO:0000259" key="9">
    <source>
        <dbReference type="Pfam" id="PF00884"/>
    </source>
</evidence>
<dbReference type="GO" id="GO:0046872">
    <property type="term" value="F:metal ion binding"/>
    <property type="evidence" value="ECO:0007669"/>
    <property type="project" value="UniProtKB-KW"/>
</dbReference>
<feature type="chain" id="PRO_5002429881" evidence="8">
    <location>
        <begin position="24"/>
        <end position="473"/>
    </location>
</feature>
<dbReference type="Pfam" id="PF00884">
    <property type="entry name" value="Sulfatase"/>
    <property type="match status" value="1"/>
</dbReference>
<keyword evidence="4 8" id="KW-0732">Signal</keyword>
<dbReference type="SUPFAM" id="SSF53649">
    <property type="entry name" value="Alkaline phosphatase-like"/>
    <property type="match status" value="1"/>
</dbReference>
<evidence type="ECO:0000256" key="2">
    <source>
        <dbReference type="ARBA" id="ARBA00008779"/>
    </source>
</evidence>
<keyword evidence="3" id="KW-0479">Metal-binding</keyword>
<name>A0A0E9MWG8_9BACT</name>
<reference evidence="10 11" key="1">
    <citation type="submission" date="2015-04" db="EMBL/GenBank/DDBJ databases">
        <title>Whole genome shotgun sequence of Flavihumibacter petaseus NBRC 106054.</title>
        <authorList>
            <person name="Miyazawa S."/>
            <person name="Hosoyama A."/>
            <person name="Hashimoto M."/>
            <person name="Noguchi M."/>
            <person name="Tsuchikane K."/>
            <person name="Ohji S."/>
            <person name="Yamazoe A."/>
            <person name="Ichikawa N."/>
            <person name="Kimura A."/>
            <person name="Fujita N."/>
        </authorList>
    </citation>
    <scope>NUCLEOTIDE SEQUENCE [LARGE SCALE GENOMIC DNA]</scope>
    <source>
        <strain evidence="10 11">NBRC 106054</strain>
    </source>
</reference>
<accession>A0A0E9MWG8</accession>
<dbReference type="InterPro" id="IPR050738">
    <property type="entry name" value="Sulfatase"/>
</dbReference>
<dbReference type="STRING" id="1220578.FPE01S_01_09290"/>
<dbReference type="PROSITE" id="PS00149">
    <property type="entry name" value="SULFATASE_2"/>
    <property type="match status" value="1"/>
</dbReference>
<evidence type="ECO:0000256" key="8">
    <source>
        <dbReference type="SAM" id="SignalP"/>
    </source>
</evidence>
<proteinExistence type="inferred from homology"/>
<evidence type="ECO:0000256" key="7">
    <source>
        <dbReference type="ARBA" id="ARBA00023180"/>
    </source>
</evidence>
<evidence type="ECO:0000256" key="4">
    <source>
        <dbReference type="ARBA" id="ARBA00022729"/>
    </source>
</evidence>
<dbReference type="InterPro" id="IPR024607">
    <property type="entry name" value="Sulfatase_CS"/>
</dbReference>
<organism evidence="10 11">
    <name type="scientific">Flavihumibacter petaseus NBRC 106054</name>
    <dbReference type="NCBI Taxonomy" id="1220578"/>
    <lineage>
        <taxon>Bacteria</taxon>
        <taxon>Pseudomonadati</taxon>
        <taxon>Bacteroidota</taxon>
        <taxon>Chitinophagia</taxon>
        <taxon>Chitinophagales</taxon>
        <taxon>Chitinophagaceae</taxon>
        <taxon>Flavihumibacter</taxon>
    </lineage>
</organism>
<evidence type="ECO:0000313" key="11">
    <source>
        <dbReference type="Proteomes" id="UP000033121"/>
    </source>
</evidence>
<dbReference type="AlphaFoldDB" id="A0A0E9MWG8"/>
<feature type="domain" description="Sulfatase N-terminal" evidence="9">
    <location>
        <begin position="31"/>
        <end position="341"/>
    </location>
</feature>
<dbReference type="InterPro" id="IPR000917">
    <property type="entry name" value="Sulfatase_N"/>
</dbReference>
<dbReference type="OrthoDB" id="9764377at2"/>
<keyword evidence="6" id="KW-0106">Calcium</keyword>
<dbReference type="Gene3D" id="3.30.1120.10">
    <property type="match status" value="1"/>
</dbReference>
<gene>
    <name evidence="10" type="ORF">FPE01S_01_09290</name>
</gene>
<dbReference type="CDD" id="cd16026">
    <property type="entry name" value="GALNS_like"/>
    <property type="match status" value="1"/>
</dbReference>
<comment type="cofactor">
    <cofactor evidence="1">
        <name>Ca(2+)</name>
        <dbReference type="ChEBI" id="CHEBI:29108"/>
    </cofactor>
</comment>
<dbReference type="Pfam" id="PF14707">
    <property type="entry name" value="Sulfatase_C"/>
    <property type="match status" value="1"/>
</dbReference>
<dbReference type="PANTHER" id="PTHR42693:SF11">
    <property type="entry name" value="ARYLSULFATASE A"/>
    <property type="match status" value="1"/>
</dbReference>
<dbReference type="FunFam" id="3.40.720.10:FF:000023">
    <property type="entry name" value="Arylsulfatase A"/>
    <property type="match status" value="1"/>
</dbReference>
<keyword evidence="5" id="KW-0378">Hydrolase</keyword>
<dbReference type="RefSeq" id="WP_072053951.1">
    <property type="nucleotide sequence ID" value="NZ_BBWV01000001.1"/>
</dbReference>
<comment type="caution">
    <text evidence="10">The sequence shown here is derived from an EMBL/GenBank/DDBJ whole genome shotgun (WGS) entry which is preliminary data.</text>
</comment>
<keyword evidence="7" id="KW-0325">Glycoprotein</keyword>
<comment type="similarity">
    <text evidence="2">Belongs to the sulfatase family.</text>
</comment>
<evidence type="ECO:0000256" key="3">
    <source>
        <dbReference type="ARBA" id="ARBA00022723"/>
    </source>
</evidence>
<dbReference type="Gene3D" id="3.40.720.10">
    <property type="entry name" value="Alkaline Phosphatase, subunit A"/>
    <property type="match status" value="1"/>
</dbReference>
<dbReference type="GO" id="GO:0004065">
    <property type="term" value="F:arylsulfatase activity"/>
    <property type="evidence" value="ECO:0007669"/>
    <property type="project" value="TreeGrafter"/>
</dbReference>
<dbReference type="EMBL" id="BBWV01000001">
    <property type="protein sequence ID" value="GAO41914.1"/>
    <property type="molecule type" value="Genomic_DNA"/>
</dbReference>
<dbReference type="Proteomes" id="UP000033121">
    <property type="component" value="Unassembled WGS sequence"/>
</dbReference>
<evidence type="ECO:0000256" key="1">
    <source>
        <dbReference type="ARBA" id="ARBA00001913"/>
    </source>
</evidence>
<evidence type="ECO:0000256" key="6">
    <source>
        <dbReference type="ARBA" id="ARBA00022837"/>
    </source>
</evidence>